<dbReference type="STRING" id="92947.BVG79_00310"/>
<dbReference type="AlphaFoldDB" id="A0A1W6NWM8"/>
<feature type="coiled-coil region" evidence="1">
    <location>
        <begin position="88"/>
        <end position="115"/>
    </location>
</feature>
<dbReference type="KEGG" id="kro:BVG79_00310"/>
<reference evidence="2 3" key="1">
    <citation type="submission" date="2017-02" db="EMBL/GenBank/DDBJ databases">
        <title>Ketogulonicigenium robustum SPU B003 Genome sequencing and assembly.</title>
        <authorList>
            <person name="Li Y."/>
            <person name="Liu L."/>
            <person name="Wang C."/>
            <person name="Zhang M."/>
            <person name="Zhang T."/>
            <person name="Zhang Y."/>
        </authorList>
    </citation>
    <scope>NUCLEOTIDE SEQUENCE [LARGE SCALE GENOMIC DNA]</scope>
    <source>
        <strain evidence="2 3">SPU_B003</strain>
    </source>
</reference>
<organism evidence="2 3">
    <name type="scientific">Ketogulonicigenium robustum</name>
    <dbReference type="NCBI Taxonomy" id="92947"/>
    <lineage>
        <taxon>Bacteria</taxon>
        <taxon>Pseudomonadati</taxon>
        <taxon>Pseudomonadota</taxon>
        <taxon>Alphaproteobacteria</taxon>
        <taxon>Rhodobacterales</taxon>
        <taxon>Roseobacteraceae</taxon>
        <taxon>Ketogulonicigenium</taxon>
    </lineage>
</organism>
<dbReference type="Proteomes" id="UP000242447">
    <property type="component" value="Chromosome"/>
</dbReference>
<evidence type="ECO:0000313" key="2">
    <source>
        <dbReference type="EMBL" id="ARO13668.1"/>
    </source>
</evidence>
<evidence type="ECO:0000313" key="3">
    <source>
        <dbReference type="Proteomes" id="UP000242447"/>
    </source>
</evidence>
<dbReference type="RefSeq" id="WP_085785347.1">
    <property type="nucleotide sequence ID" value="NZ_CP019937.1"/>
</dbReference>
<sequence>MKLIPTRIVDGVWEGVLSGALSQPHVVGVHLGSEVPIDLSAQDEGNYALRVEIPRAMLSSGTQTLTIRDAETGAELGHFVLPVGEQDVDAAQVELAALRAELDLLKTAFRALARDTEEFQRIVVEQMEAEMDSENAE</sequence>
<protein>
    <submittedName>
        <fullName evidence="2">Uncharacterized protein</fullName>
    </submittedName>
</protein>
<dbReference type="OrthoDB" id="7772846at2"/>
<keyword evidence="3" id="KW-1185">Reference proteome</keyword>
<gene>
    <name evidence="2" type="ORF">BVG79_00310</name>
</gene>
<accession>A0A1W6NWM8</accession>
<keyword evidence="1" id="KW-0175">Coiled coil</keyword>
<dbReference type="EMBL" id="CP019937">
    <property type="protein sequence ID" value="ARO13668.1"/>
    <property type="molecule type" value="Genomic_DNA"/>
</dbReference>
<evidence type="ECO:0000256" key="1">
    <source>
        <dbReference type="SAM" id="Coils"/>
    </source>
</evidence>
<proteinExistence type="predicted"/>
<name>A0A1W6NWM8_9RHOB</name>